<keyword evidence="4" id="KW-0378">Hydrolase</keyword>
<comment type="caution">
    <text evidence="11">The sequence shown here is derived from an EMBL/GenBank/DDBJ whole genome shotgun (WGS) entry which is preliminary data.</text>
</comment>
<accession>A0A3L7JVK3</accession>
<evidence type="ECO:0000256" key="4">
    <source>
        <dbReference type="ARBA" id="ARBA00022801"/>
    </source>
</evidence>
<comment type="cofactor">
    <cofactor evidence="8">
        <name>Mg(2+)</name>
        <dbReference type="ChEBI" id="CHEBI:18420"/>
    </cofactor>
    <text evidence="8">Binds 1 Mg(2+) ion.</text>
</comment>
<evidence type="ECO:0000256" key="1">
    <source>
        <dbReference type="ARBA" id="ARBA00005984"/>
    </source>
</evidence>
<dbReference type="AlphaFoldDB" id="A0A3L7JVK3"/>
<dbReference type="PROSITE" id="PS00123">
    <property type="entry name" value="ALKALINE_PHOSPHATASE"/>
    <property type="match status" value="1"/>
</dbReference>
<evidence type="ECO:0000256" key="10">
    <source>
        <dbReference type="SAM" id="SignalP"/>
    </source>
</evidence>
<keyword evidence="10" id="KW-0732">Signal</keyword>
<keyword evidence="6 8" id="KW-0460">Magnesium</keyword>
<evidence type="ECO:0000256" key="9">
    <source>
        <dbReference type="RuleBase" id="RU003946"/>
    </source>
</evidence>
<dbReference type="Pfam" id="PF00245">
    <property type="entry name" value="Alk_phosphatase"/>
    <property type="match status" value="1"/>
</dbReference>
<feature type="signal peptide" evidence="10">
    <location>
        <begin position="1"/>
        <end position="21"/>
    </location>
</feature>
<dbReference type="InterPro" id="IPR017850">
    <property type="entry name" value="Alkaline_phosphatase_core_sf"/>
</dbReference>
<feature type="chain" id="PRO_5038557659" evidence="10">
    <location>
        <begin position="22"/>
        <end position="547"/>
    </location>
</feature>
<dbReference type="InterPro" id="IPR018299">
    <property type="entry name" value="Alkaline_phosphatase_AS"/>
</dbReference>
<keyword evidence="2" id="KW-0597">Phosphoprotein</keyword>
<feature type="active site" description="Phosphoserine intermediate" evidence="7">
    <location>
        <position position="82"/>
    </location>
</feature>
<dbReference type="PANTHER" id="PTHR11596:SF5">
    <property type="entry name" value="ALKALINE PHOSPHATASE"/>
    <property type="match status" value="1"/>
</dbReference>
<dbReference type="SMART" id="SM00098">
    <property type="entry name" value="alkPPc"/>
    <property type="match status" value="1"/>
</dbReference>
<evidence type="ECO:0000256" key="7">
    <source>
        <dbReference type="PIRSR" id="PIRSR601952-1"/>
    </source>
</evidence>
<dbReference type="Gene3D" id="1.10.60.40">
    <property type="match status" value="1"/>
</dbReference>
<feature type="binding site" evidence="8">
    <location>
        <position position="42"/>
    </location>
    <ligand>
        <name>Zn(2+)</name>
        <dbReference type="ChEBI" id="CHEBI:29105"/>
        <label>2</label>
    </ligand>
</feature>
<feature type="binding site" evidence="8">
    <location>
        <position position="151"/>
    </location>
    <ligand>
        <name>Mg(2+)</name>
        <dbReference type="ChEBI" id="CHEBI:18420"/>
    </ligand>
</feature>
<evidence type="ECO:0000313" key="12">
    <source>
        <dbReference type="Proteomes" id="UP000276770"/>
    </source>
</evidence>
<feature type="binding site" evidence="8">
    <location>
        <position position="337"/>
    </location>
    <ligand>
        <name>Zn(2+)</name>
        <dbReference type="ChEBI" id="CHEBI:29105"/>
        <label>2</label>
    </ligand>
</feature>
<feature type="binding site" evidence="8">
    <location>
        <position position="434"/>
    </location>
    <ligand>
        <name>Zn(2+)</name>
        <dbReference type="ChEBI" id="CHEBI:29105"/>
        <label>1</label>
    </ligand>
</feature>
<dbReference type="Gene3D" id="3.40.720.10">
    <property type="entry name" value="Alkaline Phosphatase, subunit A"/>
    <property type="match status" value="1"/>
</dbReference>
<gene>
    <name evidence="11" type="ORF">D9X91_12335</name>
</gene>
<organism evidence="11 12">
    <name type="scientific">Falsibacillus albus</name>
    <dbReference type="NCBI Taxonomy" id="2478915"/>
    <lineage>
        <taxon>Bacteria</taxon>
        <taxon>Bacillati</taxon>
        <taxon>Bacillota</taxon>
        <taxon>Bacilli</taxon>
        <taxon>Bacillales</taxon>
        <taxon>Bacillaceae</taxon>
        <taxon>Falsibacillus</taxon>
    </lineage>
</organism>
<dbReference type="PANTHER" id="PTHR11596">
    <property type="entry name" value="ALKALINE PHOSPHATASE"/>
    <property type="match status" value="1"/>
</dbReference>
<dbReference type="SUPFAM" id="SSF53649">
    <property type="entry name" value="Alkaline phosphatase-like"/>
    <property type="match status" value="1"/>
</dbReference>
<feature type="binding site" evidence="8">
    <location>
        <position position="290"/>
    </location>
    <ligand>
        <name>Mg(2+)</name>
        <dbReference type="ChEBI" id="CHEBI:18420"/>
    </ligand>
</feature>
<name>A0A3L7JVK3_9BACI</name>
<feature type="binding site" evidence="8">
    <location>
        <position position="295"/>
    </location>
    <ligand>
        <name>Zn(2+)</name>
        <dbReference type="ChEBI" id="CHEBI:29105"/>
        <label>2</label>
    </ligand>
</feature>
<feature type="binding site" evidence="8">
    <location>
        <position position="42"/>
    </location>
    <ligand>
        <name>Mg(2+)</name>
        <dbReference type="ChEBI" id="CHEBI:18420"/>
    </ligand>
</feature>
<feature type="binding site" evidence="8">
    <location>
        <position position="149"/>
    </location>
    <ligand>
        <name>Mg(2+)</name>
        <dbReference type="ChEBI" id="CHEBI:18420"/>
    </ligand>
</feature>
<keyword evidence="3 8" id="KW-0479">Metal-binding</keyword>
<dbReference type="Proteomes" id="UP000276770">
    <property type="component" value="Unassembled WGS sequence"/>
</dbReference>
<evidence type="ECO:0000256" key="2">
    <source>
        <dbReference type="ARBA" id="ARBA00022553"/>
    </source>
</evidence>
<evidence type="ECO:0000256" key="6">
    <source>
        <dbReference type="ARBA" id="ARBA00022842"/>
    </source>
</evidence>
<dbReference type="PRINTS" id="PR00113">
    <property type="entry name" value="ALKPHPHTASE"/>
</dbReference>
<dbReference type="CDD" id="cd16012">
    <property type="entry name" value="ALP"/>
    <property type="match status" value="1"/>
</dbReference>
<proteinExistence type="inferred from homology"/>
<dbReference type="EMBL" id="RCVZ01000008">
    <property type="protein sequence ID" value="RLQ94776.1"/>
    <property type="molecule type" value="Genomic_DNA"/>
</dbReference>
<dbReference type="RefSeq" id="WP_121680939.1">
    <property type="nucleotide sequence ID" value="NZ_RCVZ01000008.1"/>
</dbReference>
<feature type="binding site" evidence="8">
    <location>
        <position position="299"/>
    </location>
    <ligand>
        <name>Zn(2+)</name>
        <dbReference type="ChEBI" id="CHEBI:29105"/>
        <label>2</label>
    </ligand>
</feature>
<dbReference type="OrthoDB" id="9794455at2"/>
<keyword evidence="12" id="KW-1185">Reference proteome</keyword>
<keyword evidence="5 8" id="KW-0862">Zinc</keyword>
<evidence type="ECO:0000256" key="3">
    <source>
        <dbReference type="ARBA" id="ARBA00022723"/>
    </source>
</evidence>
<dbReference type="GO" id="GO:0046872">
    <property type="term" value="F:metal ion binding"/>
    <property type="evidence" value="ECO:0007669"/>
    <property type="project" value="UniProtKB-KW"/>
</dbReference>
<evidence type="ECO:0000256" key="5">
    <source>
        <dbReference type="ARBA" id="ARBA00022833"/>
    </source>
</evidence>
<comment type="cofactor">
    <cofactor evidence="8">
        <name>Zn(2+)</name>
        <dbReference type="ChEBI" id="CHEBI:29105"/>
    </cofactor>
    <text evidence="8">Binds 2 Zn(2+) ions.</text>
</comment>
<comment type="similarity">
    <text evidence="1 9">Belongs to the alkaline phosphatase family.</text>
</comment>
<evidence type="ECO:0000256" key="8">
    <source>
        <dbReference type="PIRSR" id="PIRSR601952-2"/>
    </source>
</evidence>
<protein>
    <submittedName>
        <fullName evidence="11">Alkaline phosphatase</fullName>
    </submittedName>
</protein>
<sequence length="547" mass="60242">MRWILSSVVCVILIFSLTAHKTDVGVKGAKAVPRNVIFLVMDGTNSDVVTLARWYNGRSLNMDHLINGGVKTYSLESSITDSAAAGTALATGQKTVTDAIGMVPNEVNPALPPSGEKAPRTFKPVANLLEAAQEKGLATGIVSTSPIQHATPAAFSAHAVKRNDFDDIGEQQVYQGMDVVLGGGKQSLAPASILKDDKLKKVPFGVKEARQDHENLIDVIKKHGYTYVENKWDMERMPGDKMWGSFAYGDIAYDFDRKKLAPDQPSLSDMTKKAIDVLSQKNKGFFLFIEGSKIDWAAHKNDPVGMISEVLSFDHAVGEAMKFAKQDKQTMVVAVTDHGNSGLTIGAKTTNKTYAYTPIDKVINPLKKAKLTVSGAVSQLKKDRSNLEGVLKEYGLDDLTNGEMKKVESSVDVEGEMVKLLAARAHLGFTTHGHTGEDVFLYSYGPGKPTGLVNNIDISKYMAKYLQIDLAMTTKKRFVNAAEYYRRKGFMIKIERSDEENPVFMAKKRKLKIEYPENKNIMIKNGKIKKLNGVNVYNGRDFFVPMD</sequence>
<dbReference type="InterPro" id="IPR001952">
    <property type="entry name" value="Alkaline_phosphatase"/>
</dbReference>
<feature type="binding site" evidence="8">
    <location>
        <position position="338"/>
    </location>
    <ligand>
        <name>Zn(2+)</name>
        <dbReference type="ChEBI" id="CHEBI:29105"/>
        <label>2</label>
    </ligand>
</feature>
<reference evidence="11 12" key="1">
    <citation type="submission" date="2018-10" db="EMBL/GenBank/DDBJ databases">
        <title>Falsibacillus sp. genome draft.</title>
        <authorList>
            <person name="Shi S."/>
        </authorList>
    </citation>
    <scope>NUCLEOTIDE SEQUENCE [LARGE SCALE GENOMIC DNA]</scope>
    <source>
        <strain evidence="11 12">GY 10110</strain>
    </source>
</reference>
<dbReference type="GO" id="GO:0004035">
    <property type="term" value="F:alkaline phosphatase activity"/>
    <property type="evidence" value="ECO:0007669"/>
    <property type="project" value="TreeGrafter"/>
</dbReference>
<evidence type="ECO:0000313" key="11">
    <source>
        <dbReference type="EMBL" id="RLQ94776.1"/>
    </source>
</evidence>